<feature type="region of interest" description="Disordered" evidence="1">
    <location>
        <begin position="325"/>
        <end position="350"/>
    </location>
</feature>
<name>A0ABQ5JWK4_9EUKA</name>
<proteinExistence type="predicted"/>
<comment type="caution">
    <text evidence="2">The sequence shown here is derived from an EMBL/GenBank/DDBJ whole genome shotgun (WGS) entry which is preliminary data.</text>
</comment>
<accession>A0ABQ5JWK4</accession>
<keyword evidence="3" id="KW-1185">Reference proteome</keyword>
<feature type="region of interest" description="Disordered" evidence="1">
    <location>
        <begin position="63"/>
        <end position="97"/>
    </location>
</feature>
<organism evidence="2 3">
    <name type="scientific">Aduncisulcus paluster</name>
    <dbReference type="NCBI Taxonomy" id="2918883"/>
    <lineage>
        <taxon>Eukaryota</taxon>
        <taxon>Metamonada</taxon>
        <taxon>Carpediemonas-like organisms</taxon>
        <taxon>Aduncisulcus</taxon>
    </lineage>
</organism>
<sequence length="350" mass="38212">MRDTIDALLSILPADYPALSRKQISSLSFLFPSFTPYSQRPHAPHFHKSPGLVKLGESRIDSMMGSRRVPPKCESVSPNMTTITIPSTPTTPSQNPSRIQTAAQAVASMSLRCDAASQLWDESKVSCDSIPSRTPKKEAIVSPLISSELMIQTSPAAPPQPVGGFRSRSHSIGTIDRDIVRESLNDVPPTLSNPYYGKVDGMHLPSNIVHHSPHGRRSRSHAFTPPSVFRINANPTAIVSKASTNPQLSQAFTDCDGSGRATPPPGEYSESLILPAGDKWSEIESRMDPGDVVVEEESESVSLLSSSTQFDPIVLPVEAQERKSRSKKIYRKKVKGLRRKKKSTKKYAGC</sequence>
<evidence type="ECO:0008006" key="4">
    <source>
        <dbReference type="Google" id="ProtNLM"/>
    </source>
</evidence>
<dbReference type="EMBL" id="BQXS01011809">
    <property type="protein sequence ID" value="GKT16999.1"/>
    <property type="molecule type" value="Genomic_DNA"/>
</dbReference>
<evidence type="ECO:0000313" key="3">
    <source>
        <dbReference type="Proteomes" id="UP001057375"/>
    </source>
</evidence>
<feature type="compositionally biased region" description="Low complexity" evidence="1">
    <location>
        <begin position="81"/>
        <end position="93"/>
    </location>
</feature>
<evidence type="ECO:0000313" key="2">
    <source>
        <dbReference type="EMBL" id="GKT16999.1"/>
    </source>
</evidence>
<dbReference type="Proteomes" id="UP001057375">
    <property type="component" value="Unassembled WGS sequence"/>
</dbReference>
<reference evidence="2" key="1">
    <citation type="submission" date="2022-03" db="EMBL/GenBank/DDBJ databases">
        <title>Draft genome sequence of Aduncisulcus paluster, a free-living microaerophilic Fornicata.</title>
        <authorList>
            <person name="Yuyama I."/>
            <person name="Kume K."/>
            <person name="Tamura T."/>
            <person name="Inagaki Y."/>
            <person name="Hashimoto T."/>
        </authorList>
    </citation>
    <scope>NUCLEOTIDE SEQUENCE</scope>
    <source>
        <strain evidence="2">NY0171</strain>
    </source>
</reference>
<gene>
    <name evidence="2" type="ORF">ADUPG1_011021</name>
</gene>
<feature type="non-terminal residue" evidence="2">
    <location>
        <position position="1"/>
    </location>
</feature>
<evidence type="ECO:0000256" key="1">
    <source>
        <dbReference type="SAM" id="MobiDB-lite"/>
    </source>
</evidence>
<protein>
    <recommendedName>
        <fullName evidence="4">Mitochondrial mRNA-processing protein COX24 C-terminal domain-containing protein</fullName>
    </recommendedName>
</protein>